<dbReference type="PANTHER" id="PTHR43792">
    <property type="entry name" value="GNAT FAMILY, PUTATIVE (AFU_ORTHOLOGUE AFUA_3G00765)-RELATED-RELATED"/>
    <property type="match status" value="1"/>
</dbReference>
<dbReference type="InterPro" id="IPR000182">
    <property type="entry name" value="GNAT_dom"/>
</dbReference>
<organism evidence="2 3">
    <name type="scientific">Planococcus rifietoensis</name>
    <dbReference type="NCBI Taxonomy" id="200991"/>
    <lineage>
        <taxon>Bacteria</taxon>
        <taxon>Bacillati</taxon>
        <taxon>Bacillota</taxon>
        <taxon>Bacilli</taxon>
        <taxon>Bacillales</taxon>
        <taxon>Caryophanaceae</taxon>
        <taxon>Planococcus</taxon>
    </lineage>
</organism>
<accession>A0A0U2Z9A4</accession>
<reference evidence="2" key="1">
    <citation type="submission" date="2016-01" db="EMBL/GenBank/DDBJ databases">
        <title>Complete genome of Planococcus rifietoensis type strain M8.</title>
        <authorList>
            <person name="See-Too W.S."/>
        </authorList>
    </citation>
    <scope>NUCLEOTIDE SEQUENCE [LARGE SCALE GENOMIC DNA]</scope>
    <source>
        <strain evidence="2">M8</strain>
    </source>
</reference>
<dbReference type="Pfam" id="PF13302">
    <property type="entry name" value="Acetyltransf_3"/>
    <property type="match status" value="1"/>
</dbReference>
<name>A0A0U2Z9A4_9BACL</name>
<dbReference type="PROSITE" id="PS51186">
    <property type="entry name" value="GNAT"/>
    <property type="match status" value="1"/>
</dbReference>
<dbReference type="EMBL" id="CP013659">
    <property type="protein sequence ID" value="ALS75860.1"/>
    <property type="molecule type" value="Genomic_DNA"/>
</dbReference>
<protein>
    <submittedName>
        <fullName evidence="2">Acetyltransferase</fullName>
    </submittedName>
</protein>
<evidence type="ECO:0000259" key="1">
    <source>
        <dbReference type="PROSITE" id="PS51186"/>
    </source>
</evidence>
<dbReference type="GO" id="GO:0016747">
    <property type="term" value="F:acyltransferase activity, transferring groups other than amino-acyl groups"/>
    <property type="evidence" value="ECO:0007669"/>
    <property type="project" value="InterPro"/>
</dbReference>
<dbReference type="KEGG" id="prt:AUC31_11950"/>
<dbReference type="InterPro" id="IPR051531">
    <property type="entry name" value="N-acetyltransferase"/>
</dbReference>
<dbReference type="STRING" id="200991.AUC31_11950"/>
<proteinExistence type="predicted"/>
<dbReference type="Proteomes" id="UP000067683">
    <property type="component" value="Chromosome"/>
</dbReference>
<keyword evidence="3" id="KW-1185">Reference proteome</keyword>
<evidence type="ECO:0000313" key="3">
    <source>
        <dbReference type="Proteomes" id="UP000067683"/>
    </source>
</evidence>
<dbReference type="CDD" id="cd04301">
    <property type="entry name" value="NAT_SF"/>
    <property type="match status" value="1"/>
</dbReference>
<dbReference type="OrthoDB" id="452315at2"/>
<dbReference type="RefSeq" id="WP_058382563.1">
    <property type="nucleotide sequence ID" value="NZ_CP013659.2"/>
</dbReference>
<dbReference type="SUPFAM" id="SSF55729">
    <property type="entry name" value="Acyl-CoA N-acyltransferases (Nat)"/>
    <property type="match status" value="1"/>
</dbReference>
<evidence type="ECO:0000313" key="2">
    <source>
        <dbReference type="EMBL" id="ALS75860.1"/>
    </source>
</evidence>
<dbReference type="AlphaFoldDB" id="A0A0U2Z9A4"/>
<feature type="domain" description="N-acetyltransferase" evidence="1">
    <location>
        <begin position="24"/>
        <end position="164"/>
    </location>
</feature>
<dbReference type="Gene3D" id="3.40.630.30">
    <property type="match status" value="1"/>
</dbReference>
<gene>
    <name evidence="2" type="ORF">AUC31_11950</name>
</gene>
<dbReference type="PANTHER" id="PTHR43792:SF13">
    <property type="entry name" value="ACETYLTRANSFERASE"/>
    <property type="match status" value="1"/>
</dbReference>
<sequence length="164" mass="18757">MTHIKTDRLMLITFTAEMMQAAMLNERELEQAAGYQAVDGYPSDDYKEILPFKIQRYSQYPEENEWEGLIVHQQDQIIMGDMGFRRSTDNPEELELGYSIVPAYQGHGYATEMAQAIISWGLTQDGIKRIIASCDNDNQASIRVLEKAGLKNLGEQDHKIHWST</sequence>
<dbReference type="InterPro" id="IPR016181">
    <property type="entry name" value="Acyl_CoA_acyltransferase"/>
</dbReference>